<evidence type="ECO:0000313" key="4">
    <source>
        <dbReference type="Proteomes" id="UP000016088"/>
    </source>
</evidence>
<gene>
    <name evidence="3" type="ORF">SOCG_03423</name>
</gene>
<dbReference type="Pfam" id="PF10444">
    <property type="entry name" value="Nbl1_Borealin_N"/>
    <property type="match status" value="1"/>
</dbReference>
<sequence length="138" mass="16219">MNKRKRIEEIGESKHRQVRQRILQERKTDILENLAFELSDKIRRLRSNAGLLASTIRMRGEMRVASIPRAQRNMKLRDFQSFLSSNTPVTPWRTRIQEFYKLEELSNSKRRQNSSKSSPSKTPTPLRMTKEKTSTQGS</sequence>
<evidence type="ECO:0000256" key="1">
    <source>
        <dbReference type="SAM" id="MobiDB-lite"/>
    </source>
</evidence>
<dbReference type="OrthoDB" id="2392550at2759"/>
<name>S9PYP8_SCHOY</name>
<dbReference type="EMBL" id="KE503206">
    <property type="protein sequence ID" value="EPX74211.1"/>
    <property type="molecule type" value="Genomic_DNA"/>
</dbReference>
<dbReference type="VEuPathDB" id="FungiDB:SOCG_03423"/>
<organism evidence="3 4">
    <name type="scientific">Schizosaccharomyces octosporus (strain yFS286)</name>
    <name type="common">Fission yeast</name>
    <name type="synonym">Octosporomyces octosporus</name>
    <dbReference type="NCBI Taxonomy" id="483514"/>
    <lineage>
        <taxon>Eukaryota</taxon>
        <taxon>Fungi</taxon>
        <taxon>Dikarya</taxon>
        <taxon>Ascomycota</taxon>
        <taxon>Taphrinomycotina</taxon>
        <taxon>Schizosaccharomycetes</taxon>
        <taxon>Schizosaccharomycetales</taxon>
        <taxon>Schizosaccharomycetaceae</taxon>
        <taxon>Schizosaccharomyces</taxon>
    </lineage>
</organism>
<feature type="domain" description="Borealin N-terminal" evidence="2">
    <location>
        <begin position="27"/>
        <end position="80"/>
    </location>
</feature>
<dbReference type="GO" id="GO:0000070">
    <property type="term" value="P:mitotic sister chromatid segregation"/>
    <property type="evidence" value="ECO:0007669"/>
    <property type="project" value="EnsemblFungi"/>
</dbReference>
<dbReference type="GO" id="GO:1990023">
    <property type="term" value="C:mitotic spindle midzone"/>
    <property type="evidence" value="ECO:0007669"/>
    <property type="project" value="EnsemblFungi"/>
</dbReference>
<dbReference type="GO" id="GO:0000776">
    <property type="term" value="C:kinetochore"/>
    <property type="evidence" value="ECO:0007669"/>
    <property type="project" value="EnsemblFungi"/>
</dbReference>
<dbReference type="InterPro" id="IPR018851">
    <property type="entry name" value="Borealin_N"/>
</dbReference>
<feature type="compositionally biased region" description="Basic and acidic residues" evidence="1">
    <location>
        <begin position="128"/>
        <end position="138"/>
    </location>
</feature>
<reference evidence="3 4" key="1">
    <citation type="journal article" date="2011" name="Science">
        <title>Comparative functional genomics of the fission yeasts.</title>
        <authorList>
            <person name="Rhind N."/>
            <person name="Chen Z."/>
            <person name="Yassour M."/>
            <person name="Thompson D.A."/>
            <person name="Haas B.J."/>
            <person name="Habib N."/>
            <person name="Wapinski I."/>
            <person name="Roy S."/>
            <person name="Lin M.F."/>
            <person name="Heiman D.I."/>
            <person name="Young S.K."/>
            <person name="Furuya K."/>
            <person name="Guo Y."/>
            <person name="Pidoux A."/>
            <person name="Chen H.M."/>
            <person name="Robbertse B."/>
            <person name="Goldberg J.M."/>
            <person name="Aoki K."/>
            <person name="Bayne E.H."/>
            <person name="Berlin A.M."/>
            <person name="Desjardins C.A."/>
            <person name="Dobbs E."/>
            <person name="Dukaj L."/>
            <person name="Fan L."/>
            <person name="FitzGerald M.G."/>
            <person name="French C."/>
            <person name="Gujja S."/>
            <person name="Hansen K."/>
            <person name="Keifenheim D."/>
            <person name="Levin J.Z."/>
            <person name="Mosher R.A."/>
            <person name="Mueller C.A."/>
            <person name="Pfiffner J."/>
            <person name="Priest M."/>
            <person name="Russ C."/>
            <person name="Smialowska A."/>
            <person name="Swoboda P."/>
            <person name="Sykes S.M."/>
            <person name="Vaughn M."/>
            <person name="Vengrova S."/>
            <person name="Yoder R."/>
            <person name="Zeng Q."/>
            <person name="Allshire R."/>
            <person name="Baulcombe D."/>
            <person name="Birren B.W."/>
            <person name="Brown W."/>
            <person name="Ekwall K."/>
            <person name="Kellis M."/>
            <person name="Leatherwood J."/>
            <person name="Levin H."/>
            <person name="Margalit H."/>
            <person name="Martienssen R."/>
            <person name="Nieduszynski C.A."/>
            <person name="Spatafora J.W."/>
            <person name="Friedman N."/>
            <person name="Dalgaard J.Z."/>
            <person name="Baumann P."/>
            <person name="Niki H."/>
            <person name="Regev A."/>
            <person name="Nusbaum C."/>
        </authorList>
    </citation>
    <scope>NUCLEOTIDE SEQUENCE [LARGE SCALE GENOMIC DNA]</scope>
    <source>
        <strain evidence="4">yFS286</strain>
    </source>
</reference>
<evidence type="ECO:0000259" key="2">
    <source>
        <dbReference type="Pfam" id="PF10444"/>
    </source>
</evidence>
<feature type="region of interest" description="Disordered" evidence="1">
    <location>
        <begin position="104"/>
        <end position="138"/>
    </location>
</feature>
<keyword evidence="4" id="KW-1185">Reference proteome</keyword>
<accession>S9PYP8</accession>
<dbReference type="RefSeq" id="XP_013017365.1">
    <property type="nucleotide sequence ID" value="XM_013161911.1"/>
</dbReference>
<dbReference type="Proteomes" id="UP000016088">
    <property type="component" value="Unassembled WGS sequence"/>
</dbReference>
<dbReference type="HOGENOM" id="CLU_1856457_0_0_1"/>
<feature type="compositionally biased region" description="Low complexity" evidence="1">
    <location>
        <begin position="114"/>
        <end position="127"/>
    </location>
</feature>
<proteinExistence type="predicted"/>
<dbReference type="OMA" id="ASTIRMR"/>
<dbReference type="AlphaFoldDB" id="S9PYP8"/>
<evidence type="ECO:0000313" key="3">
    <source>
        <dbReference type="EMBL" id="EPX74211.1"/>
    </source>
</evidence>
<dbReference type="GeneID" id="25032395"/>
<dbReference type="GO" id="GO:0005730">
    <property type="term" value="C:nucleolus"/>
    <property type="evidence" value="ECO:0007669"/>
    <property type="project" value="EnsemblFungi"/>
</dbReference>
<dbReference type="GO" id="GO:0032133">
    <property type="term" value="C:chromosome passenger complex"/>
    <property type="evidence" value="ECO:0007669"/>
    <property type="project" value="EnsemblFungi"/>
</dbReference>
<protein>
    <submittedName>
        <fullName evidence="3">Borealin Nbl1</fullName>
    </submittedName>
</protein>